<evidence type="ECO:0000256" key="1">
    <source>
        <dbReference type="SAM" id="Phobius"/>
    </source>
</evidence>
<dbReference type="EMBL" id="KZ805357">
    <property type="protein sequence ID" value="PVI01429.1"/>
    <property type="molecule type" value="Genomic_DNA"/>
</dbReference>
<feature type="transmembrane region" description="Helical" evidence="1">
    <location>
        <begin position="6"/>
        <end position="25"/>
    </location>
</feature>
<reference evidence="2 3" key="1">
    <citation type="journal article" date="2018" name="Sci. Rep.">
        <title>Comparative genomics provides insights into the lifestyle and reveals functional heterogeneity of dark septate endophytic fungi.</title>
        <authorList>
            <person name="Knapp D.G."/>
            <person name="Nemeth J.B."/>
            <person name="Barry K."/>
            <person name="Hainaut M."/>
            <person name="Henrissat B."/>
            <person name="Johnson J."/>
            <person name="Kuo A."/>
            <person name="Lim J.H.P."/>
            <person name="Lipzen A."/>
            <person name="Nolan M."/>
            <person name="Ohm R.A."/>
            <person name="Tamas L."/>
            <person name="Grigoriev I.V."/>
            <person name="Spatafora J.W."/>
            <person name="Nagy L.G."/>
            <person name="Kovacs G.M."/>
        </authorList>
    </citation>
    <scope>NUCLEOTIDE SEQUENCE [LARGE SCALE GENOMIC DNA]</scope>
    <source>
        <strain evidence="2 3">DSE2036</strain>
    </source>
</reference>
<evidence type="ECO:0000313" key="3">
    <source>
        <dbReference type="Proteomes" id="UP000244855"/>
    </source>
</evidence>
<keyword evidence="1" id="KW-0812">Transmembrane</keyword>
<feature type="transmembrane region" description="Helical" evidence="1">
    <location>
        <begin position="95"/>
        <end position="111"/>
    </location>
</feature>
<evidence type="ECO:0000313" key="2">
    <source>
        <dbReference type="EMBL" id="PVI01429.1"/>
    </source>
</evidence>
<dbReference type="Proteomes" id="UP000244855">
    <property type="component" value="Unassembled WGS sequence"/>
</dbReference>
<protein>
    <submittedName>
        <fullName evidence="2">Uncharacterized protein</fullName>
    </submittedName>
</protein>
<gene>
    <name evidence="2" type="ORF">DM02DRAFT_627614</name>
</gene>
<keyword evidence="1" id="KW-1133">Transmembrane helix</keyword>
<keyword evidence="3" id="KW-1185">Reference proteome</keyword>
<organism evidence="2 3">
    <name type="scientific">Periconia macrospinosa</name>
    <dbReference type="NCBI Taxonomy" id="97972"/>
    <lineage>
        <taxon>Eukaryota</taxon>
        <taxon>Fungi</taxon>
        <taxon>Dikarya</taxon>
        <taxon>Ascomycota</taxon>
        <taxon>Pezizomycotina</taxon>
        <taxon>Dothideomycetes</taxon>
        <taxon>Pleosporomycetidae</taxon>
        <taxon>Pleosporales</taxon>
        <taxon>Massarineae</taxon>
        <taxon>Periconiaceae</taxon>
        <taxon>Periconia</taxon>
    </lineage>
</organism>
<dbReference type="AlphaFoldDB" id="A0A2V1DTN7"/>
<dbReference type="OrthoDB" id="2991872at2759"/>
<proteinExistence type="predicted"/>
<accession>A0A2V1DTN7</accession>
<keyword evidence="1" id="KW-0472">Membrane</keyword>
<sequence length="133" mass="14177">MENTLLSGASATLSGIVLAGAFSLFTEGQYTPSIYAYQIDRIPEALAIIPLADAFLGTSLLFPKTRIFAALVYMLDQGGGIVRRLLEGKTVGSDLGLFLLAAGVAALQWFVGKHRNEVNLNVNLRTAGYSVIV</sequence>
<name>A0A2V1DTN7_9PLEO</name>